<name>A0A5C5YHW3_9BACT</name>
<dbReference type="AlphaFoldDB" id="A0A5C5YHW3"/>
<sequence>MTRSDNPYQSPSVAADPPVPRAALWDRFSVVGWPVVYALNIIVPLMFGWGMTEQAGRVGMFVAMAVVLAGGWWLAPRHAWVGRRLIVGAVITALSQVIPILHIYIGMASIAIVTSVGSLVAGEPLDAPLSGPLRSETAGFAVTVLVGGSLIVCSLVFGLVLGLLLPRKWMMPGEDWAVDAGDSRI</sequence>
<comment type="caution">
    <text evidence="2">The sequence shown here is derived from an EMBL/GenBank/DDBJ whole genome shotgun (WGS) entry which is preliminary data.</text>
</comment>
<evidence type="ECO:0000313" key="2">
    <source>
        <dbReference type="EMBL" id="TWT73472.1"/>
    </source>
</evidence>
<proteinExistence type="predicted"/>
<evidence type="ECO:0000313" key="3">
    <source>
        <dbReference type="Proteomes" id="UP000318478"/>
    </source>
</evidence>
<dbReference type="RefSeq" id="WP_146589836.1">
    <property type="nucleotide sequence ID" value="NZ_SJPO01000010.1"/>
</dbReference>
<feature type="transmembrane region" description="Helical" evidence="1">
    <location>
        <begin position="55"/>
        <end position="75"/>
    </location>
</feature>
<dbReference type="OrthoDB" id="291596at2"/>
<dbReference type="EMBL" id="SJPO01000010">
    <property type="protein sequence ID" value="TWT73472.1"/>
    <property type="molecule type" value="Genomic_DNA"/>
</dbReference>
<feature type="transmembrane region" description="Helical" evidence="1">
    <location>
        <begin position="87"/>
        <end position="120"/>
    </location>
</feature>
<feature type="transmembrane region" description="Helical" evidence="1">
    <location>
        <begin position="140"/>
        <end position="165"/>
    </location>
</feature>
<keyword evidence="1" id="KW-0472">Membrane</keyword>
<keyword evidence="1" id="KW-0812">Transmembrane</keyword>
<reference evidence="2 3" key="1">
    <citation type="submission" date="2019-02" db="EMBL/GenBank/DDBJ databases">
        <title>Deep-cultivation of Planctomycetes and their phenomic and genomic characterization uncovers novel biology.</title>
        <authorList>
            <person name="Wiegand S."/>
            <person name="Jogler M."/>
            <person name="Boedeker C."/>
            <person name="Pinto D."/>
            <person name="Vollmers J."/>
            <person name="Rivas-Marin E."/>
            <person name="Kohn T."/>
            <person name="Peeters S.H."/>
            <person name="Heuer A."/>
            <person name="Rast P."/>
            <person name="Oberbeckmann S."/>
            <person name="Bunk B."/>
            <person name="Jeske O."/>
            <person name="Meyerdierks A."/>
            <person name="Storesund J.E."/>
            <person name="Kallscheuer N."/>
            <person name="Luecker S."/>
            <person name="Lage O.M."/>
            <person name="Pohl T."/>
            <person name="Merkel B.J."/>
            <person name="Hornburger P."/>
            <person name="Mueller R.-W."/>
            <person name="Bruemmer F."/>
            <person name="Labrenz M."/>
            <person name="Spormann A.M."/>
            <person name="Op Den Camp H."/>
            <person name="Overmann J."/>
            <person name="Amann R."/>
            <person name="Jetten M.S.M."/>
            <person name="Mascher T."/>
            <person name="Medema M.H."/>
            <person name="Devos D.P."/>
            <person name="Kaster A.-K."/>
            <person name="Ovreas L."/>
            <person name="Rohde M."/>
            <person name="Galperin M.Y."/>
            <person name="Jogler C."/>
        </authorList>
    </citation>
    <scope>NUCLEOTIDE SEQUENCE [LARGE SCALE GENOMIC DNA]</scope>
    <source>
        <strain evidence="2 3">Pla123a</strain>
    </source>
</reference>
<keyword evidence="1" id="KW-1133">Transmembrane helix</keyword>
<feature type="transmembrane region" description="Helical" evidence="1">
    <location>
        <begin position="30"/>
        <end position="49"/>
    </location>
</feature>
<protein>
    <submittedName>
        <fullName evidence="2">Uncharacterized protein</fullName>
    </submittedName>
</protein>
<gene>
    <name evidence="2" type="ORF">Pla123a_38080</name>
</gene>
<organism evidence="2 3">
    <name type="scientific">Posidoniimonas polymericola</name>
    <dbReference type="NCBI Taxonomy" id="2528002"/>
    <lineage>
        <taxon>Bacteria</taxon>
        <taxon>Pseudomonadati</taxon>
        <taxon>Planctomycetota</taxon>
        <taxon>Planctomycetia</taxon>
        <taxon>Pirellulales</taxon>
        <taxon>Lacipirellulaceae</taxon>
        <taxon>Posidoniimonas</taxon>
    </lineage>
</organism>
<accession>A0A5C5YHW3</accession>
<evidence type="ECO:0000256" key="1">
    <source>
        <dbReference type="SAM" id="Phobius"/>
    </source>
</evidence>
<dbReference type="Proteomes" id="UP000318478">
    <property type="component" value="Unassembled WGS sequence"/>
</dbReference>
<keyword evidence="3" id="KW-1185">Reference proteome</keyword>